<dbReference type="Proteomes" id="UP000265520">
    <property type="component" value="Unassembled WGS sequence"/>
</dbReference>
<protein>
    <submittedName>
        <fullName evidence="2">Uncharacterized protein</fullName>
    </submittedName>
</protein>
<accession>A0A392WI65</accession>
<name>A0A392WI65_9FABA</name>
<feature type="compositionally biased region" description="Pro residues" evidence="1">
    <location>
        <begin position="16"/>
        <end position="39"/>
    </location>
</feature>
<feature type="region of interest" description="Disordered" evidence="1">
    <location>
        <begin position="1"/>
        <end position="66"/>
    </location>
</feature>
<feature type="non-terminal residue" evidence="2">
    <location>
        <position position="1"/>
    </location>
</feature>
<dbReference type="EMBL" id="LXQA011462589">
    <property type="protein sequence ID" value="MCI98051.1"/>
    <property type="molecule type" value="Genomic_DNA"/>
</dbReference>
<feature type="compositionally biased region" description="Low complexity" evidence="1">
    <location>
        <begin position="1"/>
        <end position="15"/>
    </location>
</feature>
<evidence type="ECO:0000313" key="3">
    <source>
        <dbReference type="Proteomes" id="UP000265520"/>
    </source>
</evidence>
<sequence length="66" mass="7455">RSDGPSWTSQPWQQPQYPPWSPWGWTPPPWGVPPCPYPTPQWTRPTGPSRQPGILGQRPQAHTAMA</sequence>
<proteinExistence type="predicted"/>
<reference evidence="2 3" key="1">
    <citation type="journal article" date="2018" name="Front. Plant Sci.">
        <title>Red Clover (Trifolium pratense) and Zigzag Clover (T. medium) - A Picture of Genomic Similarities and Differences.</title>
        <authorList>
            <person name="Dluhosova J."/>
            <person name="Istvanek J."/>
            <person name="Nedelnik J."/>
            <person name="Repkova J."/>
        </authorList>
    </citation>
    <scope>NUCLEOTIDE SEQUENCE [LARGE SCALE GENOMIC DNA]</scope>
    <source>
        <strain evidence="3">cv. 10/8</strain>
        <tissue evidence="2">Leaf</tissue>
    </source>
</reference>
<feature type="non-terminal residue" evidence="2">
    <location>
        <position position="66"/>
    </location>
</feature>
<evidence type="ECO:0000313" key="2">
    <source>
        <dbReference type="EMBL" id="MCI98051.1"/>
    </source>
</evidence>
<keyword evidence="3" id="KW-1185">Reference proteome</keyword>
<organism evidence="2 3">
    <name type="scientific">Trifolium medium</name>
    <dbReference type="NCBI Taxonomy" id="97028"/>
    <lineage>
        <taxon>Eukaryota</taxon>
        <taxon>Viridiplantae</taxon>
        <taxon>Streptophyta</taxon>
        <taxon>Embryophyta</taxon>
        <taxon>Tracheophyta</taxon>
        <taxon>Spermatophyta</taxon>
        <taxon>Magnoliopsida</taxon>
        <taxon>eudicotyledons</taxon>
        <taxon>Gunneridae</taxon>
        <taxon>Pentapetalae</taxon>
        <taxon>rosids</taxon>
        <taxon>fabids</taxon>
        <taxon>Fabales</taxon>
        <taxon>Fabaceae</taxon>
        <taxon>Papilionoideae</taxon>
        <taxon>50 kb inversion clade</taxon>
        <taxon>NPAAA clade</taxon>
        <taxon>Hologalegina</taxon>
        <taxon>IRL clade</taxon>
        <taxon>Trifolieae</taxon>
        <taxon>Trifolium</taxon>
    </lineage>
</organism>
<evidence type="ECO:0000256" key="1">
    <source>
        <dbReference type="SAM" id="MobiDB-lite"/>
    </source>
</evidence>
<comment type="caution">
    <text evidence="2">The sequence shown here is derived from an EMBL/GenBank/DDBJ whole genome shotgun (WGS) entry which is preliminary data.</text>
</comment>
<dbReference type="AlphaFoldDB" id="A0A392WI65"/>